<dbReference type="PIRSF" id="PIRSF019455">
    <property type="entry name" value="CopR_AtkY"/>
    <property type="match status" value="1"/>
</dbReference>
<dbReference type="Gene3D" id="1.10.10.10">
    <property type="entry name" value="Winged helix-like DNA-binding domain superfamily/Winged helix DNA-binding domain"/>
    <property type="match status" value="1"/>
</dbReference>
<dbReference type="InterPro" id="IPR005650">
    <property type="entry name" value="BlaI_family"/>
</dbReference>
<keyword evidence="3" id="KW-0238">DNA-binding</keyword>
<dbReference type="RefSeq" id="WP_248936757.1">
    <property type="nucleotide sequence ID" value="NZ_JAKILF010000006.1"/>
</dbReference>
<evidence type="ECO:0000256" key="1">
    <source>
        <dbReference type="ARBA" id="ARBA00011046"/>
    </source>
</evidence>
<reference evidence="6" key="1">
    <citation type="journal article" date="2019" name="Int. J. Syst. Evol. Microbiol.">
        <title>The Global Catalogue of Microorganisms (GCM) 10K type strain sequencing project: providing services to taxonomists for standard genome sequencing and annotation.</title>
        <authorList>
            <consortium name="The Broad Institute Genomics Platform"/>
            <consortium name="The Broad Institute Genome Sequencing Center for Infectious Disease"/>
            <person name="Wu L."/>
            <person name="Ma J."/>
        </authorList>
    </citation>
    <scope>NUCLEOTIDE SEQUENCE [LARGE SCALE GENOMIC DNA]</scope>
    <source>
        <strain evidence="6">KCTC 52277</strain>
    </source>
</reference>
<evidence type="ECO:0000256" key="3">
    <source>
        <dbReference type="ARBA" id="ARBA00023125"/>
    </source>
</evidence>
<protein>
    <submittedName>
        <fullName evidence="5">BlaI/MecI/CopY family transcriptional regulator</fullName>
    </submittedName>
</protein>
<dbReference type="Gene3D" id="1.10.4040.10">
    <property type="entry name" value="Penicillinase repressor domain"/>
    <property type="match status" value="1"/>
</dbReference>
<comment type="caution">
    <text evidence="5">The sequence shown here is derived from an EMBL/GenBank/DDBJ whole genome shotgun (WGS) entry which is preliminary data.</text>
</comment>
<dbReference type="Proteomes" id="UP001595621">
    <property type="component" value="Unassembled WGS sequence"/>
</dbReference>
<keyword evidence="4" id="KW-0804">Transcription</keyword>
<dbReference type="SUPFAM" id="SSF46785">
    <property type="entry name" value="Winged helix' DNA-binding domain"/>
    <property type="match status" value="1"/>
</dbReference>
<dbReference type="Pfam" id="PF03965">
    <property type="entry name" value="Penicillinase_R"/>
    <property type="match status" value="1"/>
</dbReference>
<name>A0ABV7GJA5_9GAMM</name>
<dbReference type="InterPro" id="IPR036390">
    <property type="entry name" value="WH_DNA-bd_sf"/>
</dbReference>
<keyword evidence="2" id="KW-0805">Transcription regulation</keyword>
<organism evidence="5 6">
    <name type="scientific">Shewanella submarina</name>
    <dbReference type="NCBI Taxonomy" id="2016376"/>
    <lineage>
        <taxon>Bacteria</taxon>
        <taxon>Pseudomonadati</taxon>
        <taxon>Pseudomonadota</taxon>
        <taxon>Gammaproteobacteria</taxon>
        <taxon>Alteromonadales</taxon>
        <taxon>Shewanellaceae</taxon>
        <taxon>Shewanella</taxon>
    </lineage>
</organism>
<gene>
    <name evidence="5" type="ORF">ACFOE0_13350</name>
</gene>
<keyword evidence="6" id="KW-1185">Reference proteome</keyword>
<dbReference type="EMBL" id="JBHRTD010000015">
    <property type="protein sequence ID" value="MFC3139167.1"/>
    <property type="molecule type" value="Genomic_DNA"/>
</dbReference>
<proteinExistence type="inferred from homology"/>
<evidence type="ECO:0000256" key="2">
    <source>
        <dbReference type="ARBA" id="ARBA00023015"/>
    </source>
</evidence>
<dbReference type="InterPro" id="IPR036388">
    <property type="entry name" value="WH-like_DNA-bd_sf"/>
</dbReference>
<sequence>MKLSEFELDVMQLLWRHEPCTASQIHQYLSQDKQVAYTTVKTIVDRLEQKDAVERVGQQGRAIIYRSKVAQQTLSNEVTPGFMQRFFGGSSRSLIAHFIEKEDLNKEDIEYLQTLLNNKNKK</sequence>
<evidence type="ECO:0000256" key="4">
    <source>
        <dbReference type="ARBA" id="ARBA00023163"/>
    </source>
</evidence>
<comment type="similarity">
    <text evidence="1">Belongs to the BlaI transcriptional regulatory family.</text>
</comment>
<evidence type="ECO:0000313" key="6">
    <source>
        <dbReference type="Proteomes" id="UP001595621"/>
    </source>
</evidence>
<accession>A0ABV7GJA5</accession>
<evidence type="ECO:0000313" key="5">
    <source>
        <dbReference type="EMBL" id="MFC3139167.1"/>
    </source>
</evidence>